<dbReference type="PIRSF" id="PIRSF001235">
    <property type="entry name" value="Amidase_carbamoylase"/>
    <property type="match status" value="1"/>
</dbReference>
<comment type="caution">
    <text evidence="4">The sequence shown here is derived from an EMBL/GenBank/DDBJ whole genome shotgun (WGS) entry which is preliminary data.</text>
</comment>
<evidence type="ECO:0000259" key="3">
    <source>
        <dbReference type="Pfam" id="PF07687"/>
    </source>
</evidence>
<proteinExistence type="inferred from homology"/>
<dbReference type="Gene3D" id="3.30.70.360">
    <property type="match status" value="1"/>
</dbReference>
<dbReference type="SUPFAM" id="SSF53187">
    <property type="entry name" value="Zn-dependent exopeptidases"/>
    <property type="match status" value="1"/>
</dbReference>
<dbReference type="InterPro" id="IPR002933">
    <property type="entry name" value="Peptidase_M20"/>
</dbReference>
<accession>A0ABP8V6M8</accession>
<keyword evidence="2 4" id="KW-0378">Hydrolase</keyword>
<dbReference type="NCBIfam" id="NF006769">
    <property type="entry name" value="PRK09290.1-3"/>
    <property type="match status" value="1"/>
</dbReference>
<dbReference type="Gene3D" id="3.40.630.10">
    <property type="entry name" value="Zn peptidases"/>
    <property type="match status" value="1"/>
</dbReference>
<organism evidence="4 5">
    <name type="scientific">Kistimonas scapharcae</name>
    <dbReference type="NCBI Taxonomy" id="1036133"/>
    <lineage>
        <taxon>Bacteria</taxon>
        <taxon>Pseudomonadati</taxon>
        <taxon>Pseudomonadota</taxon>
        <taxon>Gammaproteobacteria</taxon>
        <taxon>Oceanospirillales</taxon>
        <taxon>Endozoicomonadaceae</taxon>
        <taxon>Kistimonas</taxon>
    </lineage>
</organism>
<sequence length="415" mass="45417">MTSSYDSGLRINGQRLWQSLMDMAEIGATAGGGCNRQALTDEDKRGRDLLISWCEDAGCTVAVDEMGNIFARREGRHETLPPVITGSHLDTQPTGGKFDGVYGVLAGLEVMRTLQEQDIRTEAPLEVVVWTNEEGARFSPAMIGSGVWSGVFDRDYAWQRSDKAGITLQQALDTIGYNGDVPAKARPVKAALELHIEQGPILEQKELQIGVLTGIQGMYWFDLVIEGQPCHAGPTPMEQRCDPFMGLSSITRKLYQLAETHAPWARVTFGDIRAEPGARNTVPERLVLAVDLRHPDKSVLDAMEKAFRDIAENECGRLGLTHSIHEEWRLPPVSFDTLCINAVRKAVDQLDYPAMEMVSGAGHDAGYLAGVAPTGMIFVPCEKGLSHNEAEHATPEDLEAGCNVLLHAMLDLAQQ</sequence>
<protein>
    <submittedName>
        <fullName evidence="4">Zn-dependent hydrolase</fullName>
    </submittedName>
</protein>
<dbReference type="NCBIfam" id="NF009527">
    <property type="entry name" value="PRK12891.1"/>
    <property type="match status" value="1"/>
</dbReference>
<dbReference type="Pfam" id="PF07687">
    <property type="entry name" value="M20_dimer"/>
    <property type="match status" value="1"/>
</dbReference>
<dbReference type="Pfam" id="PF01546">
    <property type="entry name" value="Peptidase_M20"/>
    <property type="match status" value="1"/>
</dbReference>
<dbReference type="NCBIfam" id="NF006771">
    <property type="entry name" value="PRK09290.1-5"/>
    <property type="match status" value="1"/>
</dbReference>
<keyword evidence="5" id="KW-1185">Reference proteome</keyword>
<dbReference type="PANTHER" id="PTHR32494">
    <property type="entry name" value="ALLANTOATE DEIMINASE-RELATED"/>
    <property type="match status" value="1"/>
</dbReference>
<dbReference type="RefSeq" id="WP_345197847.1">
    <property type="nucleotide sequence ID" value="NZ_BAABFL010000453.1"/>
</dbReference>
<dbReference type="InterPro" id="IPR010158">
    <property type="entry name" value="Amidase_Cbmase"/>
</dbReference>
<name>A0ABP8V6M8_9GAMM</name>
<dbReference type="Proteomes" id="UP001500604">
    <property type="component" value="Unassembled WGS sequence"/>
</dbReference>
<dbReference type="InterPro" id="IPR036264">
    <property type="entry name" value="Bact_exopeptidase_dim_dom"/>
</dbReference>
<evidence type="ECO:0000313" key="5">
    <source>
        <dbReference type="Proteomes" id="UP001500604"/>
    </source>
</evidence>
<comment type="similarity">
    <text evidence="1">Belongs to the peptidase M20 family.</text>
</comment>
<evidence type="ECO:0000256" key="1">
    <source>
        <dbReference type="ARBA" id="ARBA00006153"/>
    </source>
</evidence>
<evidence type="ECO:0000313" key="4">
    <source>
        <dbReference type="EMBL" id="GAA4651472.1"/>
    </source>
</evidence>
<evidence type="ECO:0000256" key="2">
    <source>
        <dbReference type="ARBA" id="ARBA00022801"/>
    </source>
</evidence>
<dbReference type="SUPFAM" id="SSF55031">
    <property type="entry name" value="Bacterial exopeptidase dimerisation domain"/>
    <property type="match status" value="1"/>
</dbReference>
<gene>
    <name evidence="4" type="ORF">GCM10023116_37560</name>
</gene>
<dbReference type="NCBIfam" id="TIGR01879">
    <property type="entry name" value="hydantase"/>
    <property type="match status" value="1"/>
</dbReference>
<feature type="domain" description="Peptidase M20 dimerisation" evidence="3">
    <location>
        <begin position="214"/>
        <end position="315"/>
    </location>
</feature>
<reference evidence="5" key="1">
    <citation type="journal article" date="2019" name="Int. J. Syst. Evol. Microbiol.">
        <title>The Global Catalogue of Microorganisms (GCM) 10K type strain sequencing project: providing services to taxonomists for standard genome sequencing and annotation.</title>
        <authorList>
            <consortium name="The Broad Institute Genomics Platform"/>
            <consortium name="The Broad Institute Genome Sequencing Center for Infectious Disease"/>
            <person name="Wu L."/>
            <person name="Ma J."/>
        </authorList>
    </citation>
    <scope>NUCLEOTIDE SEQUENCE [LARGE SCALE GENOMIC DNA]</scope>
    <source>
        <strain evidence="5">JCM 17805</strain>
    </source>
</reference>
<dbReference type="CDD" id="cd03884">
    <property type="entry name" value="M20_bAS"/>
    <property type="match status" value="1"/>
</dbReference>
<dbReference type="InterPro" id="IPR011650">
    <property type="entry name" value="Peptidase_M20_dimer"/>
</dbReference>
<dbReference type="GO" id="GO:0016787">
    <property type="term" value="F:hydrolase activity"/>
    <property type="evidence" value="ECO:0007669"/>
    <property type="project" value="UniProtKB-KW"/>
</dbReference>
<dbReference type="PANTHER" id="PTHR32494:SF5">
    <property type="entry name" value="ALLANTOATE AMIDOHYDROLASE"/>
    <property type="match status" value="1"/>
</dbReference>
<dbReference type="EMBL" id="BAABFL010000453">
    <property type="protein sequence ID" value="GAA4651472.1"/>
    <property type="molecule type" value="Genomic_DNA"/>
</dbReference>